<proteinExistence type="predicted"/>
<gene>
    <name evidence="1" type="ORF">BUY47_09400</name>
</gene>
<name>A0ABX5I207_9STAP</name>
<reference evidence="1 2" key="1">
    <citation type="journal article" date="2016" name="Front. Microbiol.">
        <title>Comprehensive Phylogenetic Analysis of Bovine Non-aureus Staphylococci Species Based on Whole-Genome Sequencing.</title>
        <authorList>
            <person name="Naushad S."/>
            <person name="Barkema H.W."/>
            <person name="Luby C."/>
            <person name="Condas L.A."/>
            <person name="Nobrega D.B."/>
            <person name="Carson D.A."/>
            <person name="De Buck J."/>
        </authorList>
    </citation>
    <scope>NUCLEOTIDE SEQUENCE [LARGE SCALE GENOMIC DNA]</scope>
    <source>
        <strain evidence="1 2">SNUC 1409</strain>
    </source>
</reference>
<dbReference type="EMBL" id="PYZI01000012">
    <property type="protein sequence ID" value="PTF13348.1"/>
    <property type="molecule type" value="Genomic_DNA"/>
</dbReference>
<protein>
    <submittedName>
        <fullName evidence="1">Uncharacterized protein</fullName>
    </submittedName>
</protein>
<evidence type="ECO:0000313" key="2">
    <source>
        <dbReference type="Proteomes" id="UP000242088"/>
    </source>
</evidence>
<accession>A0ABX5I207</accession>
<dbReference type="Proteomes" id="UP000242088">
    <property type="component" value="Unassembled WGS sequence"/>
</dbReference>
<evidence type="ECO:0000313" key="1">
    <source>
        <dbReference type="EMBL" id="PTF13348.1"/>
    </source>
</evidence>
<keyword evidence="2" id="KW-1185">Reference proteome</keyword>
<sequence length="57" mass="6959">MRERTRIIFRSWNKEIFILQGKNLDITGLNQISNEIKRLYENYKVVVIPIEVDFEFK</sequence>
<dbReference type="RefSeq" id="WP_107524809.1">
    <property type="nucleotide sequence ID" value="NZ_PYZI01000012.1"/>
</dbReference>
<organism evidence="1 2">
    <name type="scientific">Staphylococcus devriesei</name>
    <dbReference type="NCBI Taxonomy" id="586733"/>
    <lineage>
        <taxon>Bacteria</taxon>
        <taxon>Bacillati</taxon>
        <taxon>Bacillota</taxon>
        <taxon>Bacilli</taxon>
        <taxon>Bacillales</taxon>
        <taxon>Staphylococcaceae</taxon>
        <taxon>Staphylococcus</taxon>
    </lineage>
</organism>
<comment type="caution">
    <text evidence="1">The sequence shown here is derived from an EMBL/GenBank/DDBJ whole genome shotgun (WGS) entry which is preliminary data.</text>
</comment>